<gene>
    <name evidence="2" type="ORF">WOLCODRAFT_165845</name>
</gene>
<keyword evidence="3" id="KW-1185">Reference proteome</keyword>
<organism evidence="2 3">
    <name type="scientific">Wolfiporia cocos (strain MD-104)</name>
    <name type="common">Brown rot fungus</name>
    <dbReference type="NCBI Taxonomy" id="742152"/>
    <lineage>
        <taxon>Eukaryota</taxon>
        <taxon>Fungi</taxon>
        <taxon>Dikarya</taxon>
        <taxon>Basidiomycota</taxon>
        <taxon>Agaricomycotina</taxon>
        <taxon>Agaricomycetes</taxon>
        <taxon>Polyporales</taxon>
        <taxon>Phaeolaceae</taxon>
        <taxon>Wolfiporia</taxon>
    </lineage>
</organism>
<evidence type="ECO:0000313" key="3">
    <source>
        <dbReference type="Proteomes" id="UP000218811"/>
    </source>
</evidence>
<dbReference type="Proteomes" id="UP000218811">
    <property type="component" value="Unassembled WGS sequence"/>
</dbReference>
<evidence type="ECO:0000256" key="1">
    <source>
        <dbReference type="SAM" id="MobiDB-lite"/>
    </source>
</evidence>
<sequence length="177" mass="19542">MSDQMLIETPGSTRGRSPTLSLARDRSHTPPRNKKPASAPGLVRLPRREPGLAAVIMITHTSPALVSSRERTDAWKRGISTSSAMIAVRTPATVRGPRRRLHADTACTPTPPARLHLKPAHYPALRAPARAAAAPLPVLVPCWYRRRRRRGSRSTLVRCQRHIAKQQAPTPRFEGRA</sequence>
<feature type="compositionally biased region" description="Polar residues" evidence="1">
    <location>
        <begin position="10"/>
        <end position="20"/>
    </location>
</feature>
<protein>
    <submittedName>
        <fullName evidence="2">Uncharacterized protein</fullName>
    </submittedName>
</protein>
<accession>A0A2H3IXY6</accession>
<proteinExistence type="predicted"/>
<dbReference type="EMBL" id="KB467832">
    <property type="protein sequence ID" value="PCH34826.1"/>
    <property type="molecule type" value="Genomic_DNA"/>
</dbReference>
<evidence type="ECO:0000313" key="2">
    <source>
        <dbReference type="EMBL" id="PCH34826.1"/>
    </source>
</evidence>
<feature type="region of interest" description="Disordered" evidence="1">
    <location>
        <begin position="1"/>
        <end position="46"/>
    </location>
</feature>
<dbReference type="AlphaFoldDB" id="A0A2H3IXY6"/>
<name>A0A2H3IXY6_WOLCO</name>
<reference evidence="2 3" key="1">
    <citation type="journal article" date="2012" name="Science">
        <title>The Paleozoic origin of enzymatic lignin decomposition reconstructed from 31 fungal genomes.</title>
        <authorList>
            <person name="Floudas D."/>
            <person name="Binder M."/>
            <person name="Riley R."/>
            <person name="Barry K."/>
            <person name="Blanchette R.A."/>
            <person name="Henrissat B."/>
            <person name="Martinez A.T."/>
            <person name="Otillar R."/>
            <person name="Spatafora J.W."/>
            <person name="Yadav J.S."/>
            <person name="Aerts A."/>
            <person name="Benoit I."/>
            <person name="Boyd A."/>
            <person name="Carlson A."/>
            <person name="Copeland A."/>
            <person name="Coutinho P.M."/>
            <person name="de Vries R.P."/>
            <person name="Ferreira P."/>
            <person name="Findley K."/>
            <person name="Foster B."/>
            <person name="Gaskell J."/>
            <person name="Glotzer D."/>
            <person name="Gorecki P."/>
            <person name="Heitman J."/>
            <person name="Hesse C."/>
            <person name="Hori C."/>
            <person name="Igarashi K."/>
            <person name="Jurgens J.A."/>
            <person name="Kallen N."/>
            <person name="Kersten P."/>
            <person name="Kohler A."/>
            <person name="Kuees U."/>
            <person name="Kumar T.K.A."/>
            <person name="Kuo A."/>
            <person name="LaButti K."/>
            <person name="Larrondo L.F."/>
            <person name="Lindquist E."/>
            <person name="Ling A."/>
            <person name="Lombard V."/>
            <person name="Lucas S."/>
            <person name="Lundell T."/>
            <person name="Martin R."/>
            <person name="McLaughlin D.J."/>
            <person name="Morgenstern I."/>
            <person name="Morin E."/>
            <person name="Murat C."/>
            <person name="Nagy L.G."/>
            <person name="Nolan M."/>
            <person name="Ohm R.A."/>
            <person name="Patyshakuliyeva A."/>
            <person name="Rokas A."/>
            <person name="Ruiz-Duenas F.J."/>
            <person name="Sabat G."/>
            <person name="Salamov A."/>
            <person name="Samejima M."/>
            <person name="Schmutz J."/>
            <person name="Slot J.C."/>
            <person name="St John F."/>
            <person name="Stenlid J."/>
            <person name="Sun H."/>
            <person name="Sun S."/>
            <person name="Syed K."/>
            <person name="Tsang A."/>
            <person name="Wiebenga A."/>
            <person name="Young D."/>
            <person name="Pisabarro A."/>
            <person name="Eastwood D.C."/>
            <person name="Martin F."/>
            <person name="Cullen D."/>
            <person name="Grigoriev I.V."/>
            <person name="Hibbett D.S."/>
        </authorList>
    </citation>
    <scope>NUCLEOTIDE SEQUENCE [LARGE SCALE GENOMIC DNA]</scope>
    <source>
        <strain evidence="2 3">MD-104</strain>
    </source>
</reference>